<dbReference type="Pfam" id="PF13560">
    <property type="entry name" value="HTH_31"/>
    <property type="match status" value="1"/>
</dbReference>
<evidence type="ECO:0000259" key="1">
    <source>
        <dbReference type="PROSITE" id="PS50943"/>
    </source>
</evidence>
<dbReference type="SMART" id="SM00530">
    <property type="entry name" value="HTH_XRE"/>
    <property type="match status" value="1"/>
</dbReference>
<dbReference type="SUPFAM" id="SSF47413">
    <property type="entry name" value="lambda repressor-like DNA-binding domains"/>
    <property type="match status" value="1"/>
</dbReference>
<keyword evidence="3" id="KW-1185">Reference proteome</keyword>
<accession>A0ABP8UBQ3</accession>
<dbReference type="RefSeq" id="WP_345431990.1">
    <property type="nucleotide sequence ID" value="NZ_BAABHK010000004.1"/>
</dbReference>
<gene>
    <name evidence="2" type="ORF">GCM10023196_036050</name>
</gene>
<dbReference type="InterPro" id="IPR010982">
    <property type="entry name" value="Lambda_DNA-bd_dom_sf"/>
</dbReference>
<dbReference type="CDD" id="cd00093">
    <property type="entry name" value="HTH_XRE"/>
    <property type="match status" value="1"/>
</dbReference>
<dbReference type="EMBL" id="BAABHK010000004">
    <property type="protein sequence ID" value="GAA4626709.1"/>
    <property type="molecule type" value="Genomic_DNA"/>
</dbReference>
<protein>
    <recommendedName>
        <fullName evidence="1">HTH cro/C1-type domain-containing protein</fullName>
    </recommendedName>
</protein>
<dbReference type="Proteomes" id="UP001501442">
    <property type="component" value="Unassembled WGS sequence"/>
</dbReference>
<dbReference type="Gene3D" id="1.10.260.40">
    <property type="entry name" value="lambda repressor-like DNA-binding domains"/>
    <property type="match status" value="1"/>
</dbReference>
<dbReference type="PROSITE" id="PS50943">
    <property type="entry name" value="HTH_CROC1"/>
    <property type="match status" value="1"/>
</dbReference>
<proteinExistence type="predicted"/>
<sequence>MSWEKNFGEQVRRIRKARGMSQEDLARALAGTSVPRHQSTIAKLEAASRPLRLNEACDIATALGADLSSMLGVVANPDATAMAYLTRIAELERAVAVAQRALAKVGGAK</sequence>
<evidence type="ECO:0000313" key="3">
    <source>
        <dbReference type="Proteomes" id="UP001501442"/>
    </source>
</evidence>
<evidence type="ECO:0000313" key="2">
    <source>
        <dbReference type="EMBL" id="GAA4626709.1"/>
    </source>
</evidence>
<name>A0ABP8UBQ3_9ACTN</name>
<feature type="domain" description="HTH cro/C1-type" evidence="1">
    <location>
        <begin position="11"/>
        <end position="70"/>
    </location>
</feature>
<comment type="caution">
    <text evidence="2">The sequence shown here is derived from an EMBL/GenBank/DDBJ whole genome shotgun (WGS) entry which is preliminary data.</text>
</comment>
<dbReference type="InterPro" id="IPR001387">
    <property type="entry name" value="Cro/C1-type_HTH"/>
</dbReference>
<organism evidence="2 3">
    <name type="scientific">Actinoallomurus vinaceus</name>
    <dbReference type="NCBI Taxonomy" id="1080074"/>
    <lineage>
        <taxon>Bacteria</taxon>
        <taxon>Bacillati</taxon>
        <taxon>Actinomycetota</taxon>
        <taxon>Actinomycetes</taxon>
        <taxon>Streptosporangiales</taxon>
        <taxon>Thermomonosporaceae</taxon>
        <taxon>Actinoallomurus</taxon>
    </lineage>
</organism>
<reference evidence="3" key="1">
    <citation type="journal article" date="2019" name="Int. J. Syst. Evol. Microbiol.">
        <title>The Global Catalogue of Microorganisms (GCM) 10K type strain sequencing project: providing services to taxonomists for standard genome sequencing and annotation.</title>
        <authorList>
            <consortium name="The Broad Institute Genomics Platform"/>
            <consortium name="The Broad Institute Genome Sequencing Center for Infectious Disease"/>
            <person name="Wu L."/>
            <person name="Ma J."/>
        </authorList>
    </citation>
    <scope>NUCLEOTIDE SEQUENCE [LARGE SCALE GENOMIC DNA]</scope>
    <source>
        <strain evidence="3">JCM 17939</strain>
    </source>
</reference>